<dbReference type="EMBL" id="CP012836">
    <property type="protein sequence ID" value="AMQ55953.1"/>
    <property type="molecule type" value="Genomic_DNA"/>
</dbReference>
<dbReference type="Gene3D" id="2.60.40.790">
    <property type="match status" value="1"/>
</dbReference>
<dbReference type="InterPro" id="IPR008978">
    <property type="entry name" value="HSP20-like_chaperone"/>
</dbReference>
<accession>A0A142ELE8</accession>
<dbReference type="SUPFAM" id="SSF49764">
    <property type="entry name" value="HSP20-like chaperones"/>
    <property type="match status" value="1"/>
</dbReference>
<dbReference type="KEGG" id="alm:AO498_05980"/>
<dbReference type="InterPro" id="IPR031107">
    <property type="entry name" value="Small_HSP"/>
</dbReference>
<dbReference type="Proteomes" id="UP000073816">
    <property type="component" value="Chromosome"/>
</dbReference>
<name>A0A142ELE8_9BACT</name>
<dbReference type="Pfam" id="PF00011">
    <property type="entry name" value="HSP20"/>
    <property type="match status" value="1"/>
</dbReference>
<organism evidence="4 5">
    <name type="scientific">Algoriphagus sanaruensis</name>
    <dbReference type="NCBI Taxonomy" id="1727163"/>
    <lineage>
        <taxon>Bacteria</taxon>
        <taxon>Pseudomonadati</taxon>
        <taxon>Bacteroidota</taxon>
        <taxon>Cytophagia</taxon>
        <taxon>Cytophagales</taxon>
        <taxon>Cyclobacteriaceae</taxon>
        <taxon>Algoriphagus</taxon>
    </lineage>
</organism>
<reference evidence="4 5" key="2">
    <citation type="journal article" date="2016" name="Genome Announc.">
        <title>Complete Genome Sequence of Algoriphagus sp. Strain M8-2, Isolated from a Brackish Lake.</title>
        <authorList>
            <person name="Muraguchi Y."/>
            <person name="Kushimoto K."/>
            <person name="Ohtsubo Y."/>
            <person name="Suzuki T."/>
            <person name="Dohra H."/>
            <person name="Kimbara K."/>
            <person name="Shintani M."/>
        </authorList>
    </citation>
    <scope>NUCLEOTIDE SEQUENCE [LARGE SCALE GENOMIC DNA]</scope>
    <source>
        <strain evidence="4 5">M8-2</strain>
    </source>
</reference>
<evidence type="ECO:0000313" key="4">
    <source>
        <dbReference type="EMBL" id="AMQ55953.1"/>
    </source>
</evidence>
<sequence>MGKLTKKDRGFWPHMVKDFFGTENPFGWEDKFWFPEKSVEIPSTNVIENDKEFKLELSAPGFEKGDFKIDIHDGVLSICGERKNESEEEKENYRKKEFSYSSVRRSFVLPEEVEQDEIKAKYDKGILRIVLPKSSTKSGKPVRKIEIK</sequence>
<protein>
    <submittedName>
        <fullName evidence="4">Heat-shock protein Hsp20</fullName>
    </submittedName>
</protein>
<gene>
    <name evidence="4" type="ORF">AO498_05980</name>
</gene>
<evidence type="ECO:0000256" key="1">
    <source>
        <dbReference type="PROSITE-ProRule" id="PRU00285"/>
    </source>
</evidence>
<dbReference type="PROSITE" id="PS01031">
    <property type="entry name" value="SHSP"/>
    <property type="match status" value="1"/>
</dbReference>
<evidence type="ECO:0000259" key="3">
    <source>
        <dbReference type="PROSITE" id="PS01031"/>
    </source>
</evidence>
<dbReference type="PATRIC" id="fig|1727163.4.peg.1244"/>
<dbReference type="STRING" id="1727163.AO498_05980"/>
<evidence type="ECO:0000256" key="2">
    <source>
        <dbReference type="RuleBase" id="RU003616"/>
    </source>
</evidence>
<dbReference type="RefSeq" id="WP_067544738.1">
    <property type="nucleotide sequence ID" value="NZ_CP012836.1"/>
</dbReference>
<dbReference type="AlphaFoldDB" id="A0A142ELE8"/>
<dbReference type="CDD" id="cd06464">
    <property type="entry name" value="ACD_sHsps-like"/>
    <property type="match status" value="1"/>
</dbReference>
<proteinExistence type="inferred from homology"/>
<dbReference type="InterPro" id="IPR002068">
    <property type="entry name" value="A-crystallin/Hsp20_dom"/>
</dbReference>
<dbReference type="PANTHER" id="PTHR11527">
    <property type="entry name" value="HEAT-SHOCK PROTEIN 20 FAMILY MEMBER"/>
    <property type="match status" value="1"/>
</dbReference>
<evidence type="ECO:0000313" key="5">
    <source>
        <dbReference type="Proteomes" id="UP000073816"/>
    </source>
</evidence>
<keyword evidence="5" id="KW-1185">Reference proteome</keyword>
<reference evidence="5" key="1">
    <citation type="submission" date="2015-09" db="EMBL/GenBank/DDBJ databases">
        <title>Complete sequence of Algoriphagus sp. M8-2.</title>
        <authorList>
            <person name="Shintani M."/>
        </authorList>
    </citation>
    <scope>NUCLEOTIDE SEQUENCE [LARGE SCALE GENOMIC DNA]</scope>
    <source>
        <strain evidence="5">M8-2</strain>
    </source>
</reference>
<feature type="domain" description="SHSP" evidence="3">
    <location>
        <begin position="35"/>
        <end position="148"/>
    </location>
</feature>
<comment type="similarity">
    <text evidence="1 2">Belongs to the small heat shock protein (HSP20) family.</text>
</comment>